<dbReference type="AlphaFoldDB" id="A0A5B0QCZ5"/>
<evidence type="ECO:0000313" key="2">
    <source>
        <dbReference type="EMBL" id="KAA1110874.1"/>
    </source>
</evidence>
<dbReference type="EMBL" id="VSWC01000027">
    <property type="protein sequence ID" value="KAA1110874.1"/>
    <property type="molecule type" value="Genomic_DNA"/>
</dbReference>
<accession>A0A5B0QCZ5</accession>
<reference evidence="2 3" key="1">
    <citation type="submission" date="2019-05" db="EMBL/GenBank/DDBJ databases">
        <title>Emergence of the Ug99 lineage of the wheat stem rust pathogen through somatic hybridization.</title>
        <authorList>
            <person name="Li F."/>
            <person name="Upadhyaya N.M."/>
            <person name="Sperschneider J."/>
            <person name="Matny O."/>
            <person name="Nguyen-Phuc H."/>
            <person name="Mago R."/>
            <person name="Raley C."/>
            <person name="Miller M.E."/>
            <person name="Silverstein K.A.T."/>
            <person name="Henningsen E."/>
            <person name="Hirsch C.D."/>
            <person name="Visser B."/>
            <person name="Pretorius Z.A."/>
            <person name="Steffenson B.J."/>
            <person name="Schwessinger B."/>
            <person name="Dodds P.N."/>
            <person name="Figueroa M."/>
        </authorList>
    </citation>
    <scope>NUCLEOTIDE SEQUENCE [LARGE SCALE GENOMIC DNA]</scope>
    <source>
        <strain evidence="2">21-0</strain>
    </source>
</reference>
<name>A0A5B0QCZ5_PUCGR</name>
<comment type="caution">
    <text evidence="2">The sequence shown here is derived from an EMBL/GenBank/DDBJ whole genome shotgun (WGS) entry which is preliminary data.</text>
</comment>
<feature type="region of interest" description="Disordered" evidence="1">
    <location>
        <begin position="1"/>
        <end position="20"/>
    </location>
</feature>
<proteinExistence type="predicted"/>
<keyword evidence="3" id="KW-1185">Reference proteome</keyword>
<evidence type="ECO:0000256" key="1">
    <source>
        <dbReference type="SAM" id="MobiDB-lite"/>
    </source>
</evidence>
<gene>
    <name evidence="2" type="ORF">PGT21_033209</name>
</gene>
<dbReference type="Proteomes" id="UP000324748">
    <property type="component" value="Unassembled WGS sequence"/>
</dbReference>
<sequence length="92" mass="10513">MSSRQGATACNHQEADQRRRVRSFTERMLVQELNQSIARRQSPCLASTEEKAARQTTAPIAEQRAKSEYMRCSVWSPDAYVPRRRSEIPTGT</sequence>
<feature type="compositionally biased region" description="Polar residues" evidence="1">
    <location>
        <begin position="1"/>
        <end position="11"/>
    </location>
</feature>
<organism evidence="2 3">
    <name type="scientific">Puccinia graminis f. sp. tritici</name>
    <dbReference type="NCBI Taxonomy" id="56615"/>
    <lineage>
        <taxon>Eukaryota</taxon>
        <taxon>Fungi</taxon>
        <taxon>Dikarya</taxon>
        <taxon>Basidiomycota</taxon>
        <taxon>Pucciniomycotina</taxon>
        <taxon>Pucciniomycetes</taxon>
        <taxon>Pucciniales</taxon>
        <taxon>Pucciniaceae</taxon>
        <taxon>Puccinia</taxon>
    </lineage>
</organism>
<evidence type="ECO:0000313" key="3">
    <source>
        <dbReference type="Proteomes" id="UP000324748"/>
    </source>
</evidence>
<protein>
    <submittedName>
        <fullName evidence="2">Uncharacterized protein</fullName>
    </submittedName>
</protein>